<dbReference type="SMART" id="SM00353">
    <property type="entry name" value="HLH"/>
    <property type="match status" value="1"/>
</dbReference>
<dbReference type="SUPFAM" id="SSF47459">
    <property type="entry name" value="HLH, helix-loop-helix DNA-binding domain"/>
    <property type="match status" value="1"/>
</dbReference>
<dbReference type="PANTHER" id="PTHR19290:SF102">
    <property type="entry name" value="TRANSCRIPTION FACTOR ATOH8"/>
    <property type="match status" value="1"/>
</dbReference>
<feature type="compositionally biased region" description="Low complexity" evidence="7">
    <location>
        <begin position="32"/>
        <end position="47"/>
    </location>
</feature>
<evidence type="ECO:0000256" key="1">
    <source>
        <dbReference type="ARBA" id="ARBA00004324"/>
    </source>
</evidence>
<dbReference type="InterPro" id="IPR050359">
    <property type="entry name" value="bHLH_transcription_factors"/>
</dbReference>
<evidence type="ECO:0000256" key="2">
    <source>
        <dbReference type="ARBA" id="ARBA00004496"/>
    </source>
</evidence>
<dbReference type="CDD" id="cd11421">
    <property type="entry name" value="bHLH_TS_ATOH8"/>
    <property type="match status" value="1"/>
</dbReference>
<keyword evidence="5" id="KW-0804">Transcription</keyword>
<evidence type="ECO:0000256" key="3">
    <source>
        <dbReference type="ARBA" id="ARBA00023015"/>
    </source>
</evidence>
<feature type="compositionally biased region" description="Gly residues" evidence="7">
    <location>
        <begin position="150"/>
        <end position="167"/>
    </location>
</feature>
<evidence type="ECO:0000259" key="8">
    <source>
        <dbReference type="PROSITE" id="PS50888"/>
    </source>
</evidence>
<dbReference type="Gene3D" id="4.10.280.10">
    <property type="entry name" value="Helix-loop-helix DNA-binding domain"/>
    <property type="match status" value="1"/>
</dbReference>
<evidence type="ECO:0000256" key="6">
    <source>
        <dbReference type="ARBA" id="ARBA00023242"/>
    </source>
</evidence>
<dbReference type="GO" id="GO:0070888">
    <property type="term" value="F:E-box binding"/>
    <property type="evidence" value="ECO:0007669"/>
    <property type="project" value="TreeGrafter"/>
</dbReference>
<dbReference type="Proteomes" id="UP001374579">
    <property type="component" value="Unassembled WGS sequence"/>
</dbReference>
<evidence type="ECO:0000256" key="4">
    <source>
        <dbReference type="ARBA" id="ARBA00023125"/>
    </source>
</evidence>
<keyword evidence="10" id="KW-1185">Reference proteome</keyword>
<feature type="compositionally biased region" description="Pro residues" evidence="7">
    <location>
        <begin position="48"/>
        <end position="57"/>
    </location>
</feature>
<dbReference type="FunFam" id="4.10.280.10:FF:000052">
    <property type="entry name" value="Protein atonal homolog 8"/>
    <property type="match status" value="1"/>
</dbReference>
<dbReference type="GO" id="GO:0016607">
    <property type="term" value="C:nuclear speck"/>
    <property type="evidence" value="ECO:0007669"/>
    <property type="project" value="UniProtKB-SubCell"/>
</dbReference>
<feature type="compositionally biased region" description="Low complexity" evidence="7">
    <location>
        <begin position="204"/>
        <end position="218"/>
    </location>
</feature>
<feature type="region of interest" description="Disordered" evidence="7">
    <location>
        <begin position="200"/>
        <end position="291"/>
    </location>
</feature>
<name>A0AAN9BVF2_9CAEN</name>
<dbReference type="GO" id="GO:0003700">
    <property type="term" value="F:DNA-binding transcription factor activity"/>
    <property type="evidence" value="ECO:0007669"/>
    <property type="project" value="InterPro"/>
</dbReference>
<accession>A0AAN9BVF2</accession>
<organism evidence="9 10">
    <name type="scientific">Littorina saxatilis</name>
    <dbReference type="NCBI Taxonomy" id="31220"/>
    <lineage>
        <taxon>Eukaryota</taxon>
        <taxon>Metazoa</taxon>
        <taxon>Spiralia</taxon>
        <taxon>Lophotrochozoa</taxon>
        <taxon>Mollusca</taxon>
        <taxon>Gastropoda</taxon>
        <taxon>Caenogastropoda</taxon>
        <taxon>Littorinimorpha</taxon>
        <taxon>Littorinoidea</taxon>
        <taxon>Littorinidae</taxon>
        <taxon>Littorina</taxon>
    </lineage>
</organism>
<dbReference type="InterPro" id="IPR032660">
    <property type="entry name" value="ATOH8_bHLH"/>
</dbReference>
<feature type="region of interest" description="Disordered" evidence="7">
    <location>
        <begin position="1"/>
        <end position="175"/>
    </location>
</feature>
<evidence type="ECO:0000256" key="7">
    <source>
        <dbReference type="SAM" id="MobiDB-lite"/>
    </source>
</evidence>
<dbReference type="AlphaFoldDB" id="A0AAN9BVF2"/>
<reference evidence="9 10" key="1">
    <citation type="submission" date="2024-02" db="EMBL/GenBank/DDBJ databases">
        <title>Chromosome-scale genome assembly of the rough periwinkle Littorina saxatilis.</title>
        <authorList>
            <person name="De Jode A."/>
            <person name="Faria R."/>
            <person name="Formenti G."/>
            <person name="Sims Y."/>
            <person name="Smith T.P."/>
            <person name="Tracey A."/>
            <person name="Wood J.M.D."/>
            <person name="Zagrodzka Z.B."/>
            <person name="Johannesson K."/>
            <person name="Butlin R.K."/>
            <person name="Leder E.H."/>
        </authorList>
    </citation>
    <scope>NUCLEOTIDE SEQUENCE [LARGE SCALE GENOMIC DNA]</scope>
    <source>
        <strain evidence="9">Snail1</strain>
        <tissue evidence="9">Muscle</tissue>
    </source>
</reference>
<sequence length="378" mass="40394">MASVAAVRHLPNFHPHPHPLPPHPPHPHPGEHSSGGSDDGSPQSPGTTTPPPSPPPGGKGSSLLETPTRKNKRKLSEPRKRGSDFSIKRLCPGSPGGSAMSESGCSDDGGEADNNNLRQNHRSRRPVRRRLSNDNDDSTLSEREDTPGPSGSGKNGGSGGLPHGAGGAPPHHNPFFPAGLPPFLPGFYLADGRAGFPPPPFPGLPLGLPHHPGLPTGLATDSRSHDPHRDVNSSRSNQQHLNLPGLSAQDLSRAESPDNSGDDNSMLEGSSGGRKPRKNYKNMTRERRVEANARERTRVHTISAAFDALRRAVPSYSYNQKLSKLAILRIACTYIMALGRLADVDCSNAEAPIPVTFGDCVDLCTRTIQTEGRARRRH</sequence>
<dbReference type="PANTHER" id="PTHR19290">
    <property type="entry name" value="BASIC HELIX-LOOP-HELIX PROTEIN NEUROGENIN-RELATED"/>
    <property type="match status" value="1"/>
</dbReference>
<keyword evidence="3" id="KW-0805">Transcription regulation</keyword>
<dbReference type="InterPro" id="IPR036638">
    <property type="entry name" value="HLH_DNA-bd_sf"/>
</dbReference>
<dbReference type="PROSITE" id="PS50888">
    <property type="entry name" value="BHLH"/>
    <property type="match status" value="1"/>
</dbReference>
<dbReference type="Pfam" id="PF00010">
    <property type="entry name" value="HLH"/>
    <property type="match status" value="1"/>
</dbReference>
<comment type="caution">
    <text evidence="9">The sequence shown here is derived from an EMBL/GenBank/DDBJ whole genome shotgun (WGS) entry which is preliminary data.</text>
</comment>
<evidence type="ECO:0000256" key="5">
    <source>
        <dbReference type="ARBA" id="ARBA00023163"/>
    </source>
</evidence>
<gene>
    <name evidence="9" type="ORF">V1264_011639</name>
</gene>
<keyword evidence="4" id="KW-0238">DNA-binding</keyword>
<protein>
    <recommendedName>
        <fullName evidence="8">BHLH domain-containing protein</fullName>
    </recommendedName>
</protein>
<feature type="compositionally biased region" description="Basic and acidic residues" evidence="7">
    <location>
        <begin position="222"/>
        <end position="232"/>
    </location>
</feature>
<dbReference type="GO" id="GO:0045944">
    <property type="term" value="P:positive regulation of transcription by RNA polymerase II"/>
    <property type="evidence" value="ECO:0007669"/>
    <property type="project" value="TreeGrafter"/>
</dbReference>
<dbReference type="EMBL" id="JBAMIC010000002">
    <property type="protein sequence ID" value="KAK7112139.1"/>
    <property type="molecule type" value="Genomic_DNA"/>
</dbReference>
<dbReference type="GO" id="GO:0005737">
    <property type="term" value="C:cytoplasm"/>
    <property type="evidence" value="ECO:0007669"/>
    <property type="project" value="UniProtKB-SubCell"/>
</dbReference>
<feature type="domain" description="BHLH" evidence="8">
    <location>
        <begin position="286"/>
        <end position="338"/>
    </location>
</feature>
<evidence type="ECO:0000313" key="9">
    <source>
        <dbReference type="EMBL" id="KAK7112139.1"/>
    </source>
</evidence>
<comment type="subcellular location">
    <subcellularLocation>
        <location evidence="2">Cytoplasm</location>
    </subcellularLocation>
    <subcellularLocation>
        <location evidence="1">Nucleus speckle</location>
    </subcellularLocation>
</comment>
<dbReference type="GO" id="GO:0046983">
    <property type="term" value="F:protein dimerization activity"/>
    <property type="evidence" value="ECO:0007669"/>
    <property type="project" value="InterPro"/>
</dbReference>
<keyword evidence="6" id="KW-0539">Nucleus</keyword>
<dbReference type="InterPro" id="IPR011598">
    <property type="entry name" value="bHLH_dom"/>
</dbReference>
<proteinExistence type="predicted"/>
<feature type="compositionally biased region" description="Basic and acidic residues" evidence="7">
    <location>
        <begin position="74"/>
        <end position="87"/>
    </location>
</feature>
<feature type="compositionally biased region" description="Basic residues" evidence="7">
    <location>
        <begin position="119"/>
        <end position="130"/>
    </location>
</feature>
<dbReference type="GO" id="GO:0009653">
    <property type="term" value="P:anatomical structure morphogenesis"/>
    <property type="evidence" value="ECO:0007669"/>
    <property type="project" value="TreeGrafter"/>
</dbReference>
<evidence type="ECO:0000313" key="10">
    <source>
        <dbReference type="Proteomes" id="UP001374579"/>
    </source>
</evidence>